<name>A0A7U2FBF4_PHANO</name>
<gene>
    <name evidence="1" type="ORF">JI435_051760</name>
</gene>
<dbReference type="VEuPathDB" id="FungiDB:JI435_051760"/>
<organism evidence="1 2">
    <name type="scientific">Phaeosphaeria nodorum (strain SN15 / ATCC MYA-4574 / FGSC 10173)</name>
    <name type="common">Glume blotch fungus</name>
    <name type="synonym">Parastagonospora nodorum</name>
    <dbReference type="NCBI Taxonomy" id="321614"/>
    <lineage>
        <taxon>Eukaryota</taxon>
        <taxon>Fungi</taxon>
        <taxon>Dikarya</taxon>
        <taxon>Ascomycota</taxon>
        <taxon>Pezizomycotina</taxon>
        <taxon>Dothideomycetes</taxon>
        <taxon>Pleosporomycetidae</taxon>
        <taxon>Pleosporales</taxon>
        <taxon>Pleosporineae</taxon>
        <taxon>Phaeosphaeriaceae</taxon>
        <taxon>Parastagonospora</taxon>
    </lineage>
</organism>
<dbReference type="EMBL" id="CP069035">
    <property type="protein sequence ID" value="QRD02205.1"/>
    <property type="molecule type" value="Genomic_DNA"/>
</dbReference>
<dbReference type="AlphaFoldDB" id="A0A7U2FBF4"/>
<dbReference type="Proteomes" id="UP000663193">
    <property type="component" value="Chromosome 13"/>
</dbReference>
<protein>
    <submittedName>
        <fullName evidence="1">Uncharacterized protein</fullName>
    </submittedName>
</protein>
<sequence>MRLKGPASRRNNIITVRLSEPTFSTSNMCKYATKPSHQVSILKPSFWLCPSPRRGVALLRQFGPQIFCLTFQVDRALQRIRHLFHRSPVQSQDRRLANETCSRTTRLKTHSLIYFVQQHLSYQHMRRMRRRHLVTLHRLDIVLTVS</sequence>
<keyword evidence="2" id="KW-1185">Reference proteome</keyword>
<evidence type="ECO:0000313" key="2">
    <source>
        <dbReference type="Proteomes" id="UP000663193"/>
    </source>
</evidence>
<evidence type="ECO:0000313" key="1">
    <source>
        <dbReference type="EMBL" id="QRD02205.1"/>
    </source>
</evidence>
<proteinExistence type="predicted"/>
<accession>A0A7U2FBF4</accession>
<reference evidence="2" key="1">
    <citation type="journal article" date="2021" name="BMC Genomics">
        <title>Chromosome-level genome assembly and manually-curated proteome of model necrotroph Parastagonospora nodorum Sn15 reveals a genome-wide trove of candidate effector homologs, and redundancy of virulence-related functions within an accessory chromosome.</title>
        <authorList>
            <person name="Bertazzoni S."/>
            <person name="Jones D.A.B."/>
            <person name="Phan H.T."/>
            <person name="Tan K.-C."/>
            <person name="Hane J.K."/>
        </authorList>
    </citation>
    <scope>NUCLEOTIDE SEQUENCE [LARGE SCALE GENOMIC DNA]</scope>
    <source>
        <strain evidence="2">SN15 / ATCC MYA-4574 / FGSC 10173)</strain>
    </source>
</reference>